<gene>
    <name evidence="3" type="ORF">B1B09_11795</name>
    <name evidence="2" type="ORF">DXN06_10430</name>
</gene>
<keyword evidence="1" id="KW-1133">Transmembrane helix</keyword>
<dbReference type="EMBL" id="CP031442">
    <property type="protein sequence ID" value="AXM07483.1"/>
    <property type="molecule type" value="Genomic_DNA"/>
</dbReference>
<feature type="transmembrane region" description="Helical" evidence="1">
    <location>
        <begin position="73"/>
        <end position="92"/>
    </location>
</feature>
<evidence type="ECO:0000313" key="5">
    <source>
        <dbReference type="Proteomes" id="UP000256621"/>
    </source>
</evidence>
<evidence type="ECO:0000313" key="2">
    <source>
        <dbReference type="EMBL" id="AXM07483.1"/>
    </source>
</evidence>
<dbReference type="RefSeq" id="WP_002515372.1">
    <property type="nucleotide sequence ID" value="NZ_AP019664.1"/>
</dbReference>
<evidence type="ECO:0000313" key="3">
    <source>
        <dbReference type="EMBL" id="PGF31677.1"/>
    </source>
</evidence>
<keyword evidence="1" id="KW-0472">Membrane</keyword>
<protein>
    <submittedName>
        <fullName evidence="3">Uncharacterized protein</fullName>
    </submittedName>
</protein>
<dbReference type="SMR" id="A0A2B7I3G9"/>
<dbReference type="GeneID" id="92857861"/>
<sequence>MKNPKVYLTSLIITIIATLALATGTILILMFSVHDNESAHLTGLFGSVYFQSSVEHSHNTVKATMGVASLPRLGAVAAVIFAFTLLVSFIVIKLKTYRESLLH</sequence>
<accession>A0A2B7I3G9</accession>
<evidence type="ECO:0000313" key="4">
    <source>
        <dbReference type="Proteomes" id="UP000226191"/>
    </source>
</evidence>
<dbReference type="EMBL" id="MVCE01000007">
    <property type="protein sequence ID" value="PGF31677.1"/>
    <property type="molecule type" value="Genomic_DNA"/>
</dbReference>
<keyword evidence="1" id="KW-0812">Transmembrane</keyword>
<evidence type="ECO:0000256" key="1">
    <source>
        <dbReference type="SAM" id="Phobius"/>
    </source>
</evidence>
<organism evidence="3 4">
    <name type="scientific">Cutibacterium acnes</name>
    <name type="common">Propionibacterium acnes</name>
    <dbReference type="NCBI Taxonomy" id="1747"/>
    <lineage>
        <taxon>Bacteria</taxon>
        <taxon>Bacillati</taxon>
        <taxon>Actinomycetota</taxon>
        <taxon>Actinomycetes</taxon>
        <taxon>Propionibacteriales</taxon>
        <taxon>Propionibacteriaceae</taxon>
        <taxon>Cutibacterium</taxon>
    </lineage>
</organism>
<dbReference type="AlphaFoldDB" id="A0A2B7I3G9"/>
<proteinExistence type="predicted"/>
<reference evidence="2 5" key="2">
    <citation type="submission" date="2018-08" db="EMBL/GenBank/DDBJ databases">
        <title>Genome sequencing of Cutibacterium acnes KCOM 1315.</title>
        <authorList>
            <person name="Kook J.-K."/>
            <person name="Park S.-N."/>
            <person name="Lim Y.K."/>
        </authorList>
    </citation>
    <scope>NUCLEOTIDE SEQUENCE [LARGE SCALE GENOMIC DNA]</scope>
    <source>
        <strain evidence="2 5">KCOM 1315</strain>
    </source>
</reference>
<dbReference type="Proteomes" id="UP000226191">
    <property type="component" value="Unassembled WGS sequence"/>
</dbReference>
<name>A0A2B7I3G9_CUTAC</name>
<dbReference type="Proteomes" id="UP000256621">
    <property type="component" value="Chromosome"/>
</dbReference>
<dbReference type="OrthoDB" id="9951700at2"/>
<reference evidence="3 4" key="1">
    <citation type="submission" date="2017-02" db="EMBL/GenBank/DDBJ databases">
        <title>Prevalence of linear plasmids in Cutibacterium acnes isolates obtained from cancerous prostatic tissue.</title>
        <authorList>
            <person name="Davidsson S."/>
            <person name="Bruggemann H."/>
        </authorList>
    </citation>
    <scope>NUCLEOTIDE SEQUENCE [LARGE SCALE GENOMIC DNA]</scope>
    <source>
        <strain evidence="3 4">11-78</strain>
    </source>
</reference>
<feature type="transmembrane region" description="Helical" evidence="1">
    <location>
        <begin position="7"/>
        <end position="31"/>
    </location>
</feature>